<dbReference type="RefSeq" id="XP_033450153.1">
    <property type="nucleotide sequence ID" value="XM_033595652.1"/>
</dbReference>
<reference evidence="2" key="1">
    <citation type="journal article" date="2020" name="Stud. Mycol.">
        <title>101 Dothideomycetes genomes: a test case for predicting lifestyles and emergence of pathogens.</title>
        <authorList>
            <person name="Haridas S."/>
            <person name="Albert R."/>
            <person name="Binder M."/>
            <person name="Bloem J."/>
            <person name="Labutti K."/>
            <person name="Salamov A."/>
            <person name="Andreopoulos B."/>
            <person name="Baker S."/>
            <person name="Barry K."/>
            <person name="Bills G."/>
            <person name="Bluhm B."/>
            <person name="Cannon C."/>
            <person name="Castanera R."/>
            <person name="Culley D."/>
            <person name="Daum C."/>
            <person name="Ezra D."/>
            <person name="Gonzalez J."/>
            <person name="Henrissat B."/>
            <person name="Kuo A."/>
            <person name="Liang C."/>
            <person name="Lipzen A."/>
            <person name="Lutzoni F."/>
            <person name="Magnuson J."/>
            <person name="Mondo S."/>
            <person name="Nolan M."/>
            <person name="Ohm R."/>
            <person name="Pangilinan J."/>
            <person name="Park H.-J."/>
            <person name="Ramirez L."/>
            <person name="Alfaro M."/>
            <person name="Sun H."/>
            <person name="Tritt A."/>
            <person name="Yoshinaga Y."/>
            <person name="Zwiers L.-H."/>
            <person name="Turgeon B."/>
            <person name="Goodwin S."/>
            <person name="Spatafora J."/>
            <person name="Crous P."/>
            <person name="Grigoriev I."/>
        </authorList>
    </citation>
    <scope>NUCLEOTIDE SEQUENCE</scope>
    <source>
        <strain evidence="2">CBS 183.55</strain>
    </source>
</reference>
<protein>
    <submittedName>
        <fullName evidence="2">DDE-domain-containing protein</fullName>
    </submittedName>
</protein>
<dbReference type="GO" id="GO:0003677">
    <property type="term" value="F:DNA binding"/>
    <property type="evidence" value="ECO:0007669"/>
    <property type="project" value="TreeGrafter"/>
</dbReference>
<dbReference type="InterPro" id="IPR050863">
    <property type="entry name" value="CenT-Element_Derived"/>
</dbReference>
<dbReference type="InterPro" id="IPR004875">
    <property type="entry name" value="DDE_SF_endonuclease_dom"/>
</dbReference>
<name>A0A6A5RNB9_9PLEO</name>
<dbReference type="OrthoDB" id="5425161at2759"/>
<feature type="domain" description="DDE-1" evidence="1">
    <location>
        <begin position="19"/>
        <end position="159"/>
    </location>
</feature>
<dbReference type="PANTHER" id="PTHR19303">
    <property type="entry name" value="TRANSPOSON"/>
    <property type="match status" value="1"/>
</dbReference>
<feature type="non-terminal residue" evidence="2">
    <location>
        <position position="1"/>
    </location>
</feature>
<keyword evidence="3" id="KW-1185">Reference proteome</keyword>
<evidence type="ECO:0000259" key="1">
    <source>
        <dbReference type="Pfam" id="PF03184"/>
    </source>
</evidence>
<organism evidence="2 3">
    <name type="scientific">Didymella exigua CBS 183.55</name>
    <dbReference type="NCBI Taxonomy" id="1150837"/>
    <lineage>
        <taxon>Eukaryota</taxon>
        <taxon>Fungi</taxon>
        <taxon>Dikarya</taxon>
        <taxon>Ascomycota</taxon>
        <taxon>Pezizomycotina</taxon>
        <taxon>Dothideomycetes</taxon>
        <taxon>Pleosporomycetidae</taxon>
        <taxon>Pleosporales</taxon>
        <taxon>Pleosporineae</taxon>
        <taxon>Didymellaceae</taxon>
        <taxon>Didymella</taxon>
    </lineage>
</organism>
<evidence type="ECO:0000313" key="3">
    <source>
        <dbReference type="Proteomes" id="UP000800082"/>
    </source>
</evidence>
<evidence type="ECO:0000313" key="2">
    <source>
        <dbReference type="EMBL" id="KAF1929905.1"/>
    </source>
</evidence>
<sequence length="216" mass="24289">VVTGLERRAQPELVQPGDREWVTVIQSICAARYATPPFIIYKGRVHISAYVAAYPTSIVLRENGWFSDMAGSVIIYVRSEHSSGGSSSHALLIIDSHKSHCLVAFQDLCREKKIITLCMPLHLSHLLQPLNVACFSPLKRLYSDKISALARSHIHYINKETFLPAFKLVFSKAFTRENFRAGFRGARLVLHNLEVVLLKLNVRLRTLTPLKPSNVA</sequence>
<dbReference type="GeneID" id="54353319"/>
<dbReference type="EMBL" id="ML978964">
    <property type="protein sequence ID" value="KAF1929905.1"/>
    <property type="molecule type" value="Genomic_DNA"/>
</dbReference>
<dbReference type="Pfam" id="PF03184">
    <property type="entry name" value="DDE_1"/>
    <property type="match status" value="1"/>
</dbReference>
<gene>
    <name evidence="2" type="ORF">M421DRAFT_59058</name>
</gene>
<dbReference type="PANTHER" id="PTHR19303:SF74">
    <property type="entry name" value="POGO TRANSPOSABLE ELEMENT WITH KRAB DOMAIN"/>
    <property type="match status" value="1"/>
</dbReference>
<dbReference type="AlphaFoldDB" id="A0A6A5RNB9"/>
<proteinExistence type="predicted"/>
<dbReference type="GO" id="GO:0005634">
    <property type="term" value="C:nucleus"/>
    <property type="evidence" value="ECO:0007669"/>
    <property type="project" value="TreeGrafter"/>
</dbReference>
<dbReference type="Proteomes" id="UP000800082">
    <property type="component" value="Unassembled WGS sequence"/>
</dbReference>
<accession>A0A6A5RNB9</accession>